<dbReference type="Gene3D" id="3.40.50.300">
    <property type="entry name" value="P-loop containing nucleotide triphosphate hydrolases"/>
    <property type="match status" value="1"/>
</dbReference>
<evidence type="ECO:0000313" key="9">
    <source>
        <dbReference type="EMBL" id="CAD5223444.1"/>
    </source>
</evidence>
<dbReference type="Proteomes" id="UP000614601">
    <property type="component" value="Unassembled WGS sequence"/>
</dbReference>
<dbReference type="InterPro" id="IPR026937">
    <property type="entry name" value="SBNO_Helicase_C_dom"/>
</dbReference>
<evidence type="ECO:0000256" key="1">
    <source>
        <dbReference type="ARBA" id="ARBA00006992"/>
    </source>
</evidence>
<evidence type="ECO:0000259" key="6">
    <source>
        <dbReference type="Pfam" id="PF13871"/>
    </source>
</evidence>
<dbReference type="Pfam" id="PF13872">
    <property type="entry name" value="AAA_34"/>
    <property type="match status" value="1"/>
</dbReference>
<feature type="coiled-coil region" evidence="4">
    <location>
        <begin position="965"/>
        <end position="1030"/>
    </location>
</feature>
<evidence type="ECO:0000256" key="3">
    <source>
        <dbReference type="ARBA" id="ARBA00023163"/>
    </source>
</evidence>
<evidence type="ECO:0000256" key="4">
    <source>
        <dbReference type="SAM" id="Coils"/>
    </source>
</evidence>
<evidence type="ECO:0000259" key="7">
    <source>
        <dbReference type="Pfam" id="PF13872"/>
    </source>
</evidence>
<evidence type="ECO:0000256" key="5">
    <source>
        <dbReference type="SAM" id="MobiDB-lite"/>
    </source>
</evidence>
<feature type="compositionally biased region" description="Acidic residues" evidence="5">
    <location>
        <begin position="872"/>
        <end position="916"/>
    </location>
</feature>
<keyword evidence="3" id="KW-0804">Transcription</keyword>
<comment type="similarity">
    <text evidence="1">Belongs to the SBNO family.</text>
</comment>
<dbReference type="OrthoDB" id="421838at2759"/>
<reference evidence="9" key="1">
    <citation type="submission" date="2020-09" db="EMBL/GenBank/DDBJ databases">
        <authorList>
            <person name="Kikuchi T."/>
        </authorList>
    </citation>
    <scope>NUCLEOTIDE SEQUENCE</scope>
    <source>
        <strain evidence="9">SH1</strain>
    </source>
</reference>
<accession>A0A811L8H3</accession>
<feature type="domain" description="Strawberry notch AAA" evidence="7">
    <location>
        <begin position="388"/>
        <end position="700"/>
    </location>
</feature>
<feature type="region of interest" description="Disordered" evidence="5">
    <location>
        <begin position="941"/>
        <end position="961"/>
    </location>
</feature>
<proteinExistence type="inferred from homology"/>
<evidence type="ECO:0000313" key="10">
    <source>
        <dbReference type="Proteomes" id="UP000614601"/>
    </source>
</evidence>
<evidence type="ECO:0000259" key="8">
    <source>
        <dbReference type="Pfam" id="PF25373"/>
    </source>
</evidence>
<dbReference type="SUPFAM" id="SSF52540">
    <property type="entry name" value="P-loop containing nucleoside triphosphate hydrolases"/>
    <property type="match status" value="2"/>
</dbReference>
<feature type="region of interest" description="Disordered" evidence="5">
    <location>
        <begin position="19"/>
        <end position="75"/>
    </location>
</feature>
<dbReference type="Proteomes" id="UP000783686">
    <property type="component" value="Unassembled WGS sequence"/>
</dbReference>
<evidence type="ECO:0000256" key="2">
    <source>
        <dbReference type="ARBA" id="ARBA00023015"/>
    </source>
</evidence>
<dbReference type="InterPro" id="IPR039187">
    <property type="entry name" value="SNO_AAA"/>
</dbReference>
<dbReference type="Pfam" id="PF13871">
    <property type="entry name" value="Helicase_C_4"/>
    <property type="match status" value="1"/>
</dbReference>
<keyword evidence="2" id="KW-0805">Transcription regulation</keyword>
<feature type="region of interest" description="Disordered" evidence="5">
    <location>
        <begin position="318"/>
        <end position="366"/>
    </location>
</feature>
<dbReference type="InterPro" id="IPR057332">
    <property type="entry name" value="SBNO_a/b_dom"/>
</dbReference>
<dbReference type="EMBL" id="CAJFDH010000005">
    <property type="protein sequence ID" value="CAD5223444.1"/>
    <property type="molecule type" value="Genomic_DNA"/>
</dbReference>
<organism evidence="9 10">
    <name type="scientific">Bursaphelenchus okinawaensis</name>
    <dbReference type="NCBI Taxonomy" id="465554"/>
    <lineage>
        <taxon>Eukaryota</taxon>
        <taxon>Metazoa</taxon>
        <taxon>Ecdysozoa</taxon>
        <taxon>Nematoda</taxon>
        <taxon>Chromadorea</taxon>
        <taxon>Rhabditida</taxon>
        <taxon>Tylenchina</taxon>
        <taxon>Tylenchomorpha</taxon>
        <taxon>Aphelenchoidea</taxon>
        <taxon>Aphelenchoididae</taxon>
        <taxon>Bursaphelenchus</taxon>
    </lineage>
</organism>
<feature type="domain" description="Strawberry notch helicase C" evidence="6">
    <location>
        <begin position="1077"/>
        <end position="1360"/>
    </location>
</feature>
<keyword evidence="4" id="KW-0175">Coiled coil</keyword>
<feature type="domain" description="SBNO alpha/beta" evidence="8">
    <location>
        <begin position="1398"/>
        <end position="1522"/>
    </location>
</feature>
<gene>
    <name evidence="9" type="ORF">BOKJ2_LOCUS10214</name>
</gene>
<dbReference type="GO" id="GO:0006355">
    <property type="term" value="P:regulation of DNA-templated transcription"/>
    <property type="evidence" value="ECO:0007669"/>
    <property type="project" value="InterPro"/>
</dbReference>
<dbReference type="InterPro" id="IPR027417">
    <property type="entry name" value="P-loop_NTPase"/>
</dbReference>
<dbReference type="PANTHER" id="PTHR12706">
    <property type="entry name" value="STRAWBERRY NOTCH-RELATED"/>
    <property type="match status" value="1"/>
</dbReference>
<dbReference type="GO" id="GO:0042393">
    <property type="term" value="F:histone binding"/>
    <property type="evidence" value="ECO:0007669"/>
    <property type="project" value="TreeGrafter"/>
</dbReference>
<feature type="compositionally biased region" description="Basic and acidic residues" evidence="5">
    <location>
        <begin position="22"/>
        <end position="39"/>
    </location>
</feature>
<keyword evidence="10" id="KW-1185">Reference proteome</keyword>
<comment type="caution">
    <text evidence="9">The sequence shown here is derived from an EMBL/GenBank/DDBJ whole genome shotgun (WGS) entry which is preliminary data.</text>
</comment>
<dbReference type="GO" id="GO:0031490">
    <property type="term" value="F:chromatin DNA binding"/>
    <property type="evidence" value="ECO:0007669"/>
    <property type="project" value="TreeGrafter"/>
</dbReference>
<dbReference type="InterPro" id="IPR026741">
    <property type="entry name" value="SNO"/>
</dbReference>
<dbReference type="EMBL" id="CAJFCW020000005">
    <property type="protein sequence ID" value="CAG9117883.1"/>
    <property type="molecule type" value="Genomic_DNA"/>
</dbReference>
<dbReference type="PANTHER" id="PTHR12706:SF30">
    <property type="entry name" value="PROTEIN STRAWBERRY NOTCH-RELATED"/>
    <property type="match status" value="1"/>
</dbReference>
<sequence length="1594" mass="179500">MDDILQTALLDAGLDFFEPEPETVKDEPKVEEVKTEEKPPLPASVSHQVKNDDIKPAEVQVTPKTEEETKPEPVVASTIPPLSVVALSTSTQPVVAQPALQPVLSTVSLPPQPVVSSTPPLPQPLVASKPPPLQPVLAPTPSQPRRIIVNKSFVETPPQIVTSDGVKVTPRPVRTFRQIRTVTPNGTQVIQRIPVHNPQPRIIKQDGIPKTARTVILQNGGTRTVRTYNYTSGGKIVESPMMQQPPYSRNISQVQLAQSRPINRQRMLQRPFDDQQHVFKPPQNSLRIVRPAFKTPTLPKPTRPQMAQLVKPVVATPLPPLKPQTFQKPLNPPVKDPAKPGTSTENQAPQRPVDKPDTTFGLEDEEEKHVQVDTFIEYKPLKLRSGCEHPDSVVETASLSAVSAPEIRYHMTIPEETIDSGKISALQLEAALYACQAQERILPSGERVGYLIGDGAGVGKGRTIATIIFENYLLGRKRALWFSVSSDLYYDAVRDLRDIGADNVDVYQLNQLKYARINSAENGFIKKGVIFATYSSLICEARHFKDDEDKTNRISSRLQQLIQWCGEGFDGPIIFDECHHAKNLVPTAGSKPTKTGRYVLELQKNLPNGRVIYASATGATEPRNMAYMTRLGLWGEKQCFPTFSDFIHAVEERGVGAMEMVAMDMKLRGLYLARQLSFKGVSFAVEEVQLDDDFVKLYDESVKLWMECRRQFQFAIDVLKSDERNEKTVWAQFWSAHQRFFKYLCIGAKVNACVGISKKALEDGKCVVIGLQSTGEAQTLGVLGDAGEITDFVSTTKAVLQSLIEKHFPVGDSDGMGILGDMGRMFSIGAGGPTSGTFSRKRRLVMDNIHSYKRRRENSMGTANESERSSNTEDEEEKNSESEEERSEASTDEEELDDDDLLDDEDLTDSEVEEEKVDNAKDTLARQRHDSLFDTLMDQLDDSYTPDVDPFQHDFSSAEDPWAPYQKYQEDQQEAEEIKKRKELEEIERKKEERRRRRKIRLRQKLRRKRKELEEQKKREKELIGQRRVENATSAADFMESTRVIENDHQRDPSSLLMIKTELLAAVERLGHMLPPNTLDQLIDELGGPEHVAEMTGRKGRIVVQPNGQVEYQPRNANSMAPVELMNLEEKEKFMKGEKLVAVISEAASSGISLQSDRRVENKRRRVHITLELPWSADKAVQQFGRTHRSNQLTAPEYLFLISELAGEKRFASVVAKRLECLGALTHGDRRATESRDLSQFNLDNRYGRDALQIMIKTLSNPRNKLFLPPPADYKVQNASFFEDMREYLVGVGVLSKNPNNPAGVLTIEKEGVSLSKFLNRLLGLPVHAQNALFGYFTDIINELIKQAKANGTFDKGIMDLGHGTDTATEMEKREFRGVIDNSNFLVKMHKIGAERGVKWEEAVRLFQAQTDDEDNVCGFYLGKANAHRKVLIILVVHSLKRSPLNSNGQKTYTIVRPNSGRSSKSFLISEILRKHTRVPMTEAEKVWNEHYDKLGSMCFHRYLNGSCKTEEQNIFCEVGRRFRTYFVLSGSVIAVWPILEKALTEAKTNKNAATPNMQTVRIQTNGNQKLVGLLVKPQHVKTLLKALNELEPR</sequence>
<dbReference type="GO" id="GO:0005634">
    <property type="term" value="C:nucleus"/>
    <property type="evidence" value="ECO:0007669"/>
    <property type="project" value="TreeGrafter"/>
</dbReference>
<name>A0A811L8H3_9BILA</name>
<dbReference type="FunFam" id="3.40.50.300:FF:000342">
    <property type="entry name" value="Protein strawberry notch homolog 2"/>
    <property type="match status" value="1"/>
</dbReference>
<protein>
    <submittedName>
        <fullName evidence="9">Uncharacterized protein</fullName>
    </submittedName>
</protein>
<feature type="region of interest" description="Disordered" evidence="5">
    <location>
        <begin position="850"/>
        <end position="923"/>
    </location>
</feature>
<dbReference type="Pfam" id="PF25373">
    <property type="entry name" value="SBNO"/>
    <property type="match status" value="1"/>
</dbReference>